<feature type="region of interest" description="Disordered" evidence="1">
    <location>
        <begin position="1"/>
        <end position="33"/>
    </location>
</feature>
<gene>
    <name evidence="2" type="ORF">STSP_18730</name>
</gene>
<keyword evidence="3" id="KW-1185">Reference proteome</keyword>
<evidence type="ECO:0000313" key="2">
    <source>
        <dbReference type="EMBL" id="OAH14786.1"/>
    </source>
</evidence>
<name>A0A177HVN7_9ACTN</name>
<organism evidence="2 3">
    <name type="scientific">Streptomyces jeddahensis</name>
    <dbReference type="NCBI Taxonomy" id="1716141"/>
    <lineage>
        <taxon>Bacteria</taxon>
        <taxon>Bacillati</taxon>
        <taxon>Actinomycetota</taxon>
        <taxon>Actinomycetes</taxon>
        <taxon>Kitasatosporales</taxon>
        <taxon>Streptomycetaceae</taxon>
        <taxon>Streptomyces</taxon>
    </lineage>
</organism>
<comment type="caution">
    <text evidence="2">The sequence shown here is derived from an EMBL/GenBank/DDBJ whole genome shotgun (WGS) entry which is preliminary data.</text>
</comment>
<evidence type="ECO:0000313" key="3">
    <source>
        <dbReference type="Proteomes" id="UP000077381"/>
    </source>
</evidence>
<dbReference type="AlphaFoldDB" id="A0A177HVN7"/>
<proteinExistence type="predicted"/>
<dbReference type="EMBL" id="LOHS01000057">
    <property type="protein sequence ID" value="OAH14786.1"/>
    <property type="molecule type" value="Genomic_DNA"/>
</dbReference>
<dbReference type="Proteomes" id="UP000077381">
    <property type="component" value="Unassembled WGS sequence"/>
</dbReference>
<accession>A0A177HVN7</accession>
<evidence type="ECO:0000256" key="1">
    <source>
        <dbReference type="SAM" id="MobiDB-lite"/>
    </source>
</evidence>
<sequence length="33" mass="3476">MTRGTVRRLVTEDGAVPEADDTPGTVSIPAEAY</sequence>
<dbReference type="PATRIC" id="fig|1716141.3.peg.1966"/>
<reference evidence="2 3" key="1">
    <citation type="submission" date="2015-12" db="EMBL/GenBank/DDBJ databases">
        <title>Genome sequence of Streptomyces sp. G25.</title>
        <authorList>
            <person name="Poehlein A."/>
            <person name="Roettig A."/>
            <person name="Hiessl S."/>
            <person name="Hauschild P."/>
            <person name="Schauer J."/>
            <person name="Madkour M.H."/>
            <person name="Al-Ansari A.M."/>
            <person name="Almakishah N.H."/>
            <person name="Steinbuechel A."/>
            <person name="Daniel R."/>
        </authorList>
    </citation>
    <scope>NUCLEOTIDE SEQUENCE [LARGE SCALE GENOMIC DNA]</scope>
    <source>
        <strain evidence="3">G25(2015)</strain>
    </source>
</reference>
<protein>
    <submittedName>
        <fullName evidence="2">Uncharacterized protein</fullName>
    </submittedName>
</protein>